<dbReference type="InterPro" id="IPR036887">
    <property type="entry name" value="HTH_APSES_sf"/>
</dbReference>
<feature type="domain" description="HTH APSES-type" evidence="2">
    <location>
        <begin position="104"/>
        <end position="222"/>
    </location>
</feature>
<gene>
    <name evidence="3" type="ORF">K504DRAFT_472204</name>
</gene>
<dbReference type="EMBL" id="MU005782">
    <property type="protein sequence ID" value="KAF2704404.1"/>
    <property type="molecule type" value="Genomic_DNA"/>
</dbReference>
<sequence length="454" mass="50592">MKIQSLLNPFCGEQHGYRSSESPTPAVISHSQVPCTSAPKRQKVPKDAAIFTDGSKINGAINFPPYEYADDEELAMQHRNFNIYPIGEILTKGARHIPYNSDKKDFMVKTGREAFEVFQYTFKVPGDERDYPVLWDYNIGLVRITPFFKCCNYSKTTPAKVLNLNQGLRDICYSITGGALAAQGYWMPYAAAKAVAATFCYNIRYALTPVFGKDFLTMCIHGKDPSYAKFLIDPAIVRECTAQTNRWKEEGKAFKPAEMEPPSVISTPRSQFACPPWGFKGMKQQQRRAKPADIESGYGTDTDQSDKYICSPQFSPQISPRSQLQAWTPVNRSQSPVSSIEFKTPSFSPVMTSNPILPNPCLSSVPGVFEDHHLRTKRTHSKVAYGIEEDEIPRPSTSTSAPADEEDNGSYSENDCGDGIHTKKELDAAEIILALSAADKSLPPTKRTRRGSKY</sequence>
<dbReference type="OrthoDB" id="5562739at2759"/>
<organism evidence="3 4">
    <name type="scientific">Pleomassaria siparia CBS 279.74</name>
    <dbReference type="NCBI Taxonomy" id="1314801"/>
    <lineage>
        <taxon>Eukaryota</taxon>
        <taxon>Fungi</taxon>
        <taxon>Dikarya</taxon>
        <taxon>Ascomycota</taxon>
        <taxon>Pezizomycotina</taxon>
        <taxon>Dothideomycetes</taxon>
        <taxon>Pleosporomycetidae</taxon>
        <taxon>Pleosporales</taxon>
        <taxon>Pleomassariaceae</taxon>
        <taxon>Pleomassaria</taxon>
    </lineage>
</organism>
<feature type="region of interest" description="Disordered" evidence="1">
    <location>
        <begin position="386"/>
        <end position="422"/>
    </location>
</feature>
<dbReference type="AlphaFoldDB" id="A0A6G1JUX3"/>
<dbReference type="Proteomes" id="UP000799428">
    <property type="component" value="Unassembled WGS sequence"/>
</dbReference>
<evidence type="ECO:0000313" key="4">
    <source>
        <dbReference type="Proteomes" id="UP000799428"/>
    </source>
</evidence>
<dbReference type="PANTHER" id="PTHR43828:SF5">
    <property type="entry name" value="TRANSCRIPTIONAL REPRESSOR XBP1"/>
    <property type="match status" value="1"/>
</dbReference>
<keyword evidence="4" id="KW-1185">Reference proteome</keyword>
<protein>
    <recommendedName>
        <fullName evidence="2">HTH APSES-type domain-containing protein</fullName>
    </recommendedName>
</protein>
<dbReference type="PROSITE" id="PS51299">
    <property type="entry name" value="HTH_APSES"/>
    <property type="match status" value="1"/>
</dbReference>
<dbReference type="InterPro" id="IPR051642">
    <property type="entry name" value="SWI6-like"/>
</dbReference>
<evidence type="ECO:0000313" key="3">
    <source>
        <dbReference type="EMBL" id="KAF2704404.1"/>
    </source>
</evidence>
<dbReference type="Gene3D" id="3.10.260.10">
    <property type="entry name" value="Transcription regulator HTH, APSES-type DNA-binding domain"/>
    <property type="match status" value="1"/>
</dbReference>
<accession>A0A6G1JUX3</accession>
<dbReference type="PANTHER" id="PTHR43828">
    <property type="entry name" value="ASPARAGINASE"/>
    <property type="match status" value="1"/>
</dbReference>
<evidence type="ECO:0000259" key="2">
    <source>
        <dbReference type="PROSITE" id="PS51299"/>
    </source>
</evidence>
<dbReference type="InterPro" id="IPR003163">
    <property type="entry name" value="Tscrpt_reg_HTH_APSES-type"/>
</dbReference>
<dbReference type="SUPFAM" id="SSF54616">
    <property type="entry name" value="DNA-binding domain of Mlu1-box binding protein MBP1"/>
    <property type="match status" value="1"/>
</dbReference>
<proteinExistence type="predicted"/>
<dbReference type="GO" id="GO:0030907">
    <property type="term" value="C:MBF transcription complex"/>
    <property type="evidence" value="ECO:0007669"/>
    <property type="project" value="TreeGrafter"/>
</dbReference>
<name>A0A6G1JUX3_9PLEO</name>
<evidence type="ECO:0000256" key="1">
    <source>
        <dbReference type="SAM" id="MobiDB-lite"/>
    </source>
</evidence>
<reference evidence="3" key="1">
    <citation type="journal article" date="2020" name="Stud. Mycol.">
        <title>101 Dothideomycetes genomes: a test case for predicting lifestyles and emergence of pathogens.</title>
        <authorList>
            <person name="Haridas S."/>
            <person name="Albert R."/>
            <person name="Binder M."/>
            <person name="Bloem J."/>
            <person name="Labutti K."/>
            <person name="Salamov A."/>
            <person name="Andreopoulos B."/>
            <person name="Baker S."/>
            <person name="Barry K."/>
            <person name="Bills G."/>
            <person name="Bluhm B."/>
            <person name="Cannon C."/>
            <person name="Castanera R."/>
            <person name="Culley D."/>
            <person name="Daum C."/>
            <person name="Ezra D."/>
            <person name="Gonzalez J."/>
            <person name="Henrissat B."/>
            <person name="Kuo A."/>
            <person name="Liang C."/>
            <person name="Lipzen A."/>
            <person name="Lutzoni F."/>
            <person name="Magnuson J."/>
            <person name="Mondo S."/>
            <person name="Nolan M."/>
            <person name="Ohm R."/>
            <person name="Pangilinan J."/>
            <person name="Park H.-J."/>
            <person name="Ramirez L."/>
            <person name="Alfaro M."/>
            <person name="Sun H."/>
            <person name="Tritt A."/>
            <person name="Yoshinaga Y."/>
            <person name="Zwiers L.-H."/>
            <person name="Turgeon B."/>
            <person name="Goodwin S."/>
            <person name="Spatafora J."/>
            <person name="Crous P."/>
            <person name="Grigoriev I."/>
        </authorList>
    </citation>
    <scope>NUCLEOTIDE SEQUENCE</scope>
    <source>
        <strain evidence="3">CBS 279.74</strain>
    </source>
</reference>
<dbReference type="GO" id="GO:0033309">
    <property type="term" value="C:SBF transcription complex"/>
    <property type="evidence" value="ECO:0007669"/>
    <property type="project" value="TreeGrafter"/>
</dbReference>
<dbReference type="GO" id="GO:0003677">
    <property type="term" value="F:DNA binding"/>
    <property type="evidence" value="ECO:0007669"/>
    <property type="project" value="InterPro"/>
</dbReference>
<dbReference type="GO" id="GO:0000981">
    <property type="term" value="F:DNA-binding transcription factor activity, RNA polymerase II-specific"/>
    <property type="evidence" value="ECO:0007669"/>
    <property type="project" value="UniProtKB-ARBA"/>
</dbReference>